<evidence type="ECO:0000256" key="3">
    <source>
        <dbReference type="ARBA" id="ARBA00022692"/>
    </source>
</evidence>
<reference evidence="10 11" key="1">
    <citation type="journal article" date="2014" name="BMC Genomics">
        <title>A genomic perspective on a new bacterial genus and species from the Alcaligenaceae family, Basilea psittacipulmonis.</title>
        <authorList>
            <person name="Whiteson K.L."/>
            <person name="Hernandez D."/>
            <person name="Lazarevic V."/>
            <person name="Gaia N."/>
            <person name="Farinelli L."/>
            <person name="Francois P."/>
            <person name="Pilo P."/>
            <person name="Frey J."/>
            <person name="Schrenzel J."/>
        </authorList>
    </citation>
    <scope>NUCLEOTIDE SEQUENCE [LARGE SCALE GENOMIC DNA]</scope>
    <source>
        <strain evidence="10 11">DSM 24701</strain>
    </source>
</reference>
<organism evidence="10 11">
    <name type="scientific">Basilea psittacipulmonis DSM 24701</name>
    <dbReference type="NCBI Taxonomy" id="1072685"/>
    <lineage>
        <taxon>Bacteria</taxon>
        <taxon>Pseudomonadati</taxon>
        <taxon>Pseudomonadota</taxon>
        <taxon>Betaproteobacteria</taxon>
        <taxon>Burkholderiales</taxon>
        <taxon>Alcaligenaceae</taxon>
        <taxon>Basilea</taxon>
    </lineage>
</organism>
<keyword evidence="11" id="KW-1185">Reference proteome</keyword>
<evidence type="ECO:0008006" key="12">
    <source>
        <dbReference type="Google" id="ProtNLM"/>
    </source>
</evidence>
<evidence type="ECO:0000256" key="7">
    <source>
        <dbReference type="ARBA" id="ARBA00023609"/>
    </source>
</evidence>
<keyword evidence="3" id="KW-0812">Transmembrane</keyword>
<sequence>MGLCVSLCLGVVRAEVLTVEPIHFQSIDYQREKWVEANMSLSNDTLPLAEYQLSSVEAQITKFIRSKQWDALIAVLYQYAQHPNKDIALYYYALGALQRAEGLQSQAIHTYQVLTKYRSDLIYSQYDLALMLMEDYQYQEAKKLLTVLIKRSDEALSERVYARLRHIEKQQSWQPFFDIQYVKTDNVNNAATSPVIVINGKTFVRDEESRPKSAHGVSYTIGATRRYQIIGHHHFYTSLGANGTYYWDAKDYREESLQTVLGYVYKNIKQEWRVLPFWDHNRLGGHAYSRYYGVRMGWFQKLGPKWWVSGSYQYRKTAYFDEVIADRYNARQHWILMNQRWLINPYWMLSAGVDYTREYAFDPSLSSRKKGVSAGVYYEKDWGAHLSAYYGWRHFDREHVIFDLKRKDKERHVSVSLWHKSAKWKGIQPTINYTYRRIKSNLSDLYDRSESTVLISFSKTF</sequence>
<dbReference type="SUPFAM" id="SSF48452">
    <property type="entry name" value="TPR-like"/>
    <property type="match status" value="1"/>
</dbReference>
<keyword evidence="6" id="KW-0998">Cell outer membrane</keyword>
<dbReference type="AlphaFoldDB" id="A0A077DBI2"/>
<evidence type="ECO:0000256" key="4">
    <source>
        <dbReference type="ARBA" id="ARBA00022729"/>
    </source>
</evidence>
<comment type="subcellular location">
    <subcellularLocation>
        <location evidence="1">Cell outer membrane</location>
        <topology evidence="1">Multi-pass membrane protein</topology>
    </subcellularLocation>
</comment>
<gene>
    <name evidence="10" type="ORF">IX83_01730</name>
</gene>
<evidence type="ECO:0000256" key="2">
    <source>
        <dbReference type="ARBA" id="ARBA00022452"/>
    </source>
</evidence>
<keyword evidence="5" id="KW-0472">Membrane</keyword>
<evidence type="ECO:0000259" key="9">
    <source>
        <dbReference type="Pfam" id="PF24575"/>
    </source>
</evidence>
<evidence type="ECO:0000256" key="1">
    <source>
        <dbReference type="ARBA" id="ARBA00004571"/>
    </source>
</evidence>
<name>A0A077DBI2_9BURK</name>
<dbReference type="GO" id="GO:0009279">
    <property type="term" value="C:cell outer membrane"/>
    <property type="evidence" value="ECO:0007669"/>
    <property type="project" value="UniProtKB-SubCell"/>
</dbReference>
<evidence type="ECO:0000256" key="6">
    <source>
        <dbReference type="ARBA" id="ARBA00023237"/>
    </source>
</evidence>
<dbReference type="EMBL" id="CP009238">
    <property type="protein sequence ID" value="AIL32200.1"/>
    <property type="molecule type" value="Genomic_DNA"/>
</dbReference>
<feature type="domain" description="Surface lipoprotein assembly modifier C-terminal" evidence="8">
    <location>
        <begin position="173"/>
        <end position="461"/>
    </location>
</feature>
<proteinExistence type="inferred from homology"/>
<protein>
    <recommendedName>
        <fullName evidence="12">TPR repeat-containing protein</fullName>
    </recommendedName>
</protein>
<feature type="domain" description="Surface lipoprotein assembly modifier N-terminal TPR repeats region" evidence="9">
    <location>
        <begin position="55"/>
        <end position="143"/>
    </location>
</feature>
<evidence type="ECO:0000313" key="11">
    <source>
        <dbReference type="Proteomes" id="UP000028945"/>
    </source>
</evidence>
<dbReference type="eggNOG" id="COG0457">
    <property type="taxonomic scope" value="Bacteria"/>
</dbReference>
<dbReference type="OrthoDB" id="6655393at2"/>
<dbReference type="HOGENOM" id="CLU_034927_0_0_4"/>
<dbReference type="KEGG" id="bpsi:IX83_01730"/>
<dbReference type="Proteomes" id="UP000028945">
    <property type="component" value="Chromosome"/>
</dbReference>
<evidence type="ECO:0000256" key="5">
    <source>
        <dbReference type="ARBA" id="ARBA00023136"/>
    </source>
</evidence>
<accession>A0A077DBI2</accession>
<dbReference type="InterPro" id="IPR007655">
    <property type="entry name" value="Slam_C"/>
</dbReference>
<keyword evidence="2" id="KW-1134">Transmembrane beta strand</keyword>
<dbReference type="Pfam" id="PF04575">
    <property type="entry name" value="SlipAM"/>
    <property type="match status" value="1"/>
</dbReference>
<dbReference type="InterPro" id="IPR011990">
    <property type="entry name" value="TPR-like_helical_dom_sf"/>
</dbReference>
<comment type="similarity">
    <text evidence="7">Belongs to the Slam family.</text>
</comment>
<keyword evidence="4" id="KW-0732">Signal</keyword>
<dbReference type="STRING" id="1072685.IX83_01730"/>
<dbReference type="RefSeq" id="WP_038498440.1">
    <property type="nucleotide sequence ID" value="NZ_AFWK01000114.1"/>
</dbReference>
<dbReference type="Gene3D" id="1.25.40.10">
    <property type="entry name" value="Tetratricopeptide repeat domain"/>
    <property type="match status" value="1"/>
</dbReference>
<evidence type="ECO:0000313" key="10">
    <source>
        <dbReference type="EMBL" id="AIL32200.1"/>
    </source>
</evidence>
<dbReference type="Pfam" id="PF24575">
    <property type="entry name" value="TPR_Slam"/>
    <property type="match status" value="1"/>
</dbReference>
<evidence type="ECO:0000259" key="8">
    <source>
        <dbReference type="Pfam" id="PF04575"/>
    </source>
</evidence>
<dbReference type="InterPro" id="IPR057556">
    <property type="entry name" value="TPR_Slam"/>
</dbReference>